<evidence type="ECO:0000313" key="1">
    <source>
        <dbReference type="EMBL" id="TDH74004.1"/>
    </source>
</evidence>
<sequence>MGDPIFVIRVPKYCRVKACSFQFALNPPSATLFFIFEVQWAQWVSRTAACNTRPGATFSAQQLDNTRVTTSLRPSFGKHGRLRQVQDRYENKHLGNIAREVQQRNVPLQLRHCNKHQTYLIFFSKEIAVSVCIPRLRESRPLVVPRAARVPPNNLSALELSLTIGKLSIDDANVSCLPRAFITALAVGLDVVVKIVVVGRPSLTTATLRRRHAHPRVHGRRNEGRRVLVKHV</sequence>
<proteinExistence type="predicted"/>
<reference evidence="1 2" key="1">
    <citation type="journal article" date="2021" name="Genome Biol.">
        <title>AFLAP: assembly-free linkage analysis pipeline using k-mers from genome sequencing data.</title>
        <authorList>
            <person name="Fletcher K."/>
            <person name="Zhang L."/>
            <person name="Gil J."/>
            <person name="Han R."/>
            <person name="Cavanaugh K."/>
            <person name="Michelmore R."/>
        </authorList>
    </citation>
    <scope>NUCLEOTIDE SEQUENCE [LARGE SCALE GENOMIC DNA]</scope>
    <source>
        <strain evidence="1 2">SF5</strain>
    </source>
</reference>
<evidence type="ECO:0000313" key="2">
    <source>
        <dbReference type="Proteomes" id="UP000294530"/>
    </source>
</evidence>
<comment type="caution">
    <text evidence="1">The sequence shown here is derived from an EMBL/GenBank/DDBJ whole genome shotgun (WGS) entry which is preliminary data.</text>
</comment>
<protein>
    <submittedName>
        <fullName evidence="1">Uncharacterized protein</fullName>
    </submittedName>
</protein>
<gene>
    <name evidence="1" type="ORF">CCR75_006878</name>
</gene>
<dbReference type="KEGG" id="blac:94350614"/>
<dbReference type="GeneID" id="94350614"/>
<name>A0A976NZN1_BRELC</name>
<keyword evidence="2" id="KW-1185">Reference proteome</keyword>
<dbReference type="RefSeq" id="XP_067823502.1">
    <property type="nucleotide sequence ID" value="XM_067964943.1"/>
</dbReference>
<dbReference type="EMBL" id="SHOA02000009">
    <property type="protein sequence ID" value="TDH74004.1"/>
    <property type="molecule type" value="Genomic_DNA"/>
</dbReference>
<dbReference type="AlphaFoldDB" id="A0A976NZN1"/>
<dbReference type="Proteomes" id="UP000294530">
    <property type="component" value="Unassembled WGS sequence"/>
</dbReference>
<organism evidence="1 2">
    <name type="scientific">Bremia lactucae</name>
    <name type="common">Lettuce downy mildew</name>
    <dbReference type="NCBI Taxonomy" id="4779"/>
    <lineage>
        <taxon>Eukaryota</taxon>
        <taxon>Sar</taxon>
        <taxon>Stramenopiles</taxon>
        <taxon>Oomycota</taxon>
        <taxon>Peronosporomycetes</taxon>
        <taxon>Peronosporales</taxon>
        <taxon>Peronosporaceae</taxon>
        <taxon>Bremia</taxon>
    </lineage>
</organism>
<accession>A0A976NZN1</accession>